<keyword evidence="6" id="KW-1185">Reference proteome</keyword>
<dbReference type="InterPro" id="IPR029063">
    <property type="entry name" value="SAM-dependent_MTases_sf"/>
</dbReference>
<gene>
    <name evidence="5" type="ORF">BJY01DRAFT_245553</name>
</gene>
<name>A0ABR4KFZ4_9EURO</name>
<dbReference type="InterPro" id="IPR001077">
    <property type="entry name" value="COMT_C"/>
</dbReference>
<evidence type="ECO:0000313" key="6">
    <source>
        <dbReference type="Proteomes" id="UP001610446"/>
    </source>
</evidence>
<dbReference type="EMBL" id="JBFXLU010000038">
    <property type="protein sequence ID" value="KAL2850242.1"/>
    <property type="molecule type" value="Genomic_DNA"/>
</dbReference>
<keyword evidence="2" id="KW-0808">Transferase</keyword>
<keyword evidence="3" id="KW-0949">S-adenosyl-L-methionine</keyword>
<dbReference type="InterPro" id="IPR036390">
    <property type="entry name" value="WH_DNA-bd_sf"/>
</dbReference>
<proteinExistence type="predicted"/>
<sequence length="427" mass="47378">MTQDNLLEKVHALEAQLQNVKSLLATQPSGVEESGRSNAEQLAAARVELLELANNLEYLALGPTEWLKASFAVTKYDHLVYYTLAHFPIHQHIPLDGQITYTKLSTACSLPLDALKRILRHAMLNHLFTEPEPGYIAHSEASRILATDAGMASWLGHNYDEVFRSFGLFPGTLERRGYSGGDDDDDGYGHPGRTACALTFDQPKGFFGGLLAEQPRRAKRFAEAMQAMTRGSHDPAHLVHGFNWGRYDGSRGLIVDVGGSSGFQSLAIAQAHPGLRFVVQDIEDHSAKLHEHISKSGVSSDITFQVHDFFTPNPQTAADVYFLRHIIHDWADPYAIKILRNIASVMKPSARIVIVDTVVPEPGVLPWQTERTISFLNLQMMLMVNGKERSRQEWDELLIKADARLKIVGVTQPKNSVASIIEVALVE</sequence>
<feature type="domain" description="O-methyltransferase C-terminal" evidence="4">
    <location>
        <begin position="253"/>
        <end position="401"/>
    </location>
</feature>
<keyword evidence="1" id="KW-0489">Methyltransferase</keyword>
<evidence type="ECO:0000259" key="4">
    <source>
        <dbReference type="Pfam" id="PF00891"/>
    </source>
</evidence>
<accession>A0ABR4KFZ4</accession>
<dbReference type="PANTHER" id="PTHR43712:SF15">
    <property type="entry name" value="MONODICTYPHENONE CLUSTER TRANSCRIPTIONAL COACTIVATOR MDPA"/>
    <property type="match status" value="1"/>
</dbReference>
<dbReference type="Proteomes" id="UP001610446">
    <property type="component" value="Unassembled WGS sequence"/>
</dbReference>
<dbReference type="SUPFAM" id="SSF46785">
    <property type="entry name" value="Winged helix' DNA-binding domain"/>
    <property type="match status" value="1"/>
</dbReference>
<evidence type="ECO:0000256" key="1">
    <source>
        <dbReference type="ARBA" id="ARBA00022603"/>
    </source>
</evidence>
<evidence type="ECO:0000256" key="3">
    <source>
        <dbReference type="ARBA" id="ARBA00022691"/>
    </source>
</evidence>
<protein>
    <submittedName>
        <fullName evidence="5">O-methyltransferase-domain-containing protein</fullName>
    </submittedName>
</protein>
<dbReference type="InterPro" id="IPR016461">
    <property type="entry name" value="COMT-like"/>
</dbReference>
<dbReference type="PANTHER" id="PTHR43712">
    <property type="entry name" value="PUTATIVE (AFU_ORTHOLOGUE AFUA_4G14580)-RELATED"/>
    <property type="match status" value="1"/>
</dbReference>
<dbReference type="Gene3D" id="1.10.10.10">
    <property type="entry name" value="Winged helix-like DNA-binding domain superfamily/Winged helix DNA-binding domain"/>
    <property type="match status" value="1"/>
</dbReference>
<evidence type="ECO:0000313" key="5">
    <source>
        <dbReference type="EMBL" id="KAL2850242.1"/>
    </source>
</evidence>
<dbReference type="Gene3D" id="3.40.50.150">
    <property type="entry name" value="Vaccinia Virus protein VP39"/>
    <property type="match status" value="1"/>
</dbReference>
<reference evidence="5 6" key="1">
    <citation type="submission" date="2024-07" db="EMBL/GenBank/DDBJ databases">
        <title>Section-level genome sequencing and comparative genomics of Aspergillus sections Usti and Cavernicolus.</title>
        <authorList>
            <consortium name="Lawrence Berkeley National Laboratory"/>
            <person name="Nybo J.L."/>
            <person name="Vesth T.C."/>
            <person name="Theobald S."/>
            <person name="Frisvad J.C."/>
            <person name="Larsen T.O."/>
            <person name="Kjaerboelling I."/>
            <person name="Rothschild-Mancinelli K."/>
            <person name="Lyhne E.K."/>
            <person name="Kogle M.E."/>
            <person name="Barry K."/>
            <person name="Clum A."/>
            <person name="Na H."/>
            <person name="Ledsgaard L."/>
            <person name="Lin J."/>
            <person name="Lipzen A."/>
            <person name="Kuo A."/>
            <person name="Riley R."/>
            <person name="Mondo S."/>
            <person name="Labutti K."/>
            <person name="Haridas S."/>
            <person name="Pangalinan J."/>
            <person name="Salamov A.A."/>
            <person name="Simmons B.A."/>
            <person name="Magnuson J.K."/>
            <person name="Chen J."/>
            <person name="Drula E."/>
            <person name="Henrissat B."/>
            <person name="Wiebenga A."/>
            <person name="Lubbers R.J."/>
            <person name="Gomes A.C."/>
            <person name="Makela M.R."/>
            <person name="Stajich J."/>
            <person name="Grigoriev I.V."/>
            <person name="Mortensen U.H."/>
            <person name="De Vries R.P."/>
            <person name="Baker S.E."/>
            <person name="Andersen M.R."/>
        </authorList>
    </citation>
    <scope>NUCLEOTIDE SEQUENCE [LARGE SCALE GENOMIC DNA]</scope>
    <source>
        <strain evidence="5 6">CBS 123904</strain>
    </source>
</reference>
<dbReference type="PROSITE" id="PS51683">
    <property type="entry name" value="SAM_OMT_II"/>
    <property type="match status" value="1"/>
</dbReference>
<dbReference type="Pfam" id="PF00891">
    <property type="entry name" value="Methyltransf_2"/>
    <property type="match status" value="1"/>
</dbReference>
<dbReference type="InterPro" id="IPR036388">
    <property type="entry name" value="WH-like_DNA-bd_sf"/>
</dbReference>
<dbReference type="SUPFAM" id="SSF53335">
    <property type="entry name" value="S-adenosyl-L-methionine-dependent methyltransferases"/>
    <property type="match status" value="1"/>
</dbReference>
<organism evidence="5 6">
    <name type="scientific">Aspergillus pseudoustus</name>
    <dbReference type="NCBI Taxonomy" id="1810923"/>
    <lineage>
        <taxon>Eukaryota</taxon>
        <taxon>Fungi</taxon>
        <taxon>Dikarya</taxon>
        <taxon>Ascomycota</taxon>
        <taxon>Pezizomycotina</taxon>
        <taxon>Eurotiomycetes</taxon>
        <taxon>Eurotiomycetidae</taxon>
        <taxon>Eurotiales</taxon>
        <taxon>Aspergillaceae</taxon>
        <taxon>Aspergillus</taxon>
        <taxon>Aspergillus subgen. Nidulantes</taxon>
    </lineage>
</organism>
<dbReference type="CDD" id="cd02440">
    <property type="entry name" value="AdoMet_MTases"/>
    <property type="match status" value="1"/>
</dbReference>
<evidence type="ECO:0000256" key="2">
    <source>
        <dbReference type="ARBA" id="ARBA00022679"/>
    </source>
</evidence>
<comment type="caution">
    <text evidence="5">The sequence shown here is derived from an EMBL/GenBank/DDBJ whole genome shotgun (WGS) entry which is preliminary data.</text>
</comment>